<evidence type="ECO:0000313" key="2">
    <source>
        <dbReference type="Proteomes" id="UP000789396"/>
    </source>
</evidence>
<proteinExistence type="predicted"/>
<reference evidence="1" key="1">
    <citation type="submission" date="2021-06" db="EMBL/GenBank/DDBJ databases">
        <authorList>
            <person name="Kallberg Y."/>
            <person name="Tangrot J."/>
            <person name="Rosling A."/>
        </authorList>
    </citation>
    <scope>NUCLEOTIDE SEQUENCE</scope>
    <source>
        <strain evidence="1">IN212</strain>
    </source>
</reference>
<keyword evidence="2" id="KW-1185">Reference proteome</keyword>
<dbReference type="AlphaFoldDB" id="A0A9N8VW16"/>
<name>A0A9N8VW16_9GLOM</name>
<accession>A0A9N8VW16</accession>
<dbReference type="Proteomes" id="UP000789396">
    <property type="component" value="Unassembled WGS sequence"/>
</dbReference>
<sequence>MSDKICEEEKQNLNPISAKKTKLLKTGLSTRTASSISSTNFEDNNLEVSEPFFVQEISEEDIINIFQMNNENNRYDNDDSRFLYSVNEIEEQISTSFQILENCNDEPVKFAFEIELDINLSEYINFDLKSESLDLEEIKNQFPY</sequence>
<organism evidence="1 2">
    <name type="scientific">Racocetra fulgida</name>
    <dbReference type="NCBI Taxonomy" id="60492"/>
    <lineage>
        <taxon>Eukaryota</taxon>
        <taxon>Fungi</taxon>
        <taxon>Fungi incertae sedis</taxon>
        <taxon>Mucoromycota</taxon>
        <taxon>Glomeromycotina</taxon>
        <taxon>Glomeromycetes</taxon>
        <taxon>Diversisporales</taxon>
        <taxon>Gigasporaceae</taxon>
        <taxon>Racocetra</taxon>
    </lineage>
</organism>
<gene>
    <name evidence="1" type="ORF">RFULGI_LOCUS841</name>
</gene>
<evidence type="ECO:0000313" key="1">
    <source>
        <dbReference type="EMBL" id="CAG8464692.1"/>
    </source>
</evidence>
<comment type="caution">
    <text evidence="1">The sequence shown here is derived from an EMBL/GenBank/DDBJ whole genome shotgun (WGS) entry which is preliminary data.</text>
</comment>
<protein>
    <submittedName>
        <fullName evidence="1">4673_t:CDS:1</fullName>
    </submittedName>
</protein>
<dbReference type="EMBL" id="CAJVPZ010000420">
    <property type="protein sequence ID" value="CAG8464692.1"/>
    <property type="molecule type" value="Genomic_DNA"/>
</dbReference>